<sequence length="61" mass="6548">MVADGQWAVGAQSDEWGDEDAVVEGRAADGRRAELTLDELARGVDPHSGQGHRDEDDAELD</sequence>
<proteinExistence type="predicted"/>
<dbReference type="RefSeq" id="WP_245655016.1">
    <property type="nucleotide sequence ID" value="NZ_JBEZVI010000015.1"/>
</dbReference>
<dbReference type="Proteomes" id="UP001550853">
    <property type="component" value="Unassembled WGS sequence"/>
</dbReference>
<evidence type="ECO:0000256" key="1">
    <source>
        <dbReference type="SAM" id="MobiDB-lite"/>
    </source>
</evidence>
<gene>
    <name evidence="2" type="ORF">AB0E61_19045</name>
</gene>
<feature type="compositionally biased region" description="Basic and acidic residues" evidence="1">
    <location>
        <begin position="37"/>
        <end position="55"/>
    </location>
</feature>
<evidence type="ECO:0008006" key="4">
    <source>
        <dbReference type="Google" id="ProtNLM"/>
    </source>
</evidence>
<protein>
    <recommendedName>
        <fullName evidence="4">DUF5709 domain-containing protein</fullName>
    </recommendedName>
</protein>
<keyword evidence="3" id="KW-1185">Reference proteome</keyword>
<comment type="caution">
    <text evidence="2">The sequence shown here is derived from an EMBL/GenBank/DDBJ whole genome shotgun (WGS) entry which is preliminary data.</text>
</comment>
<feature type="region of interest" description="Disordered" evidence="1">
    <location>
        <begin position="37"/>
        <end position="61"/>
    </location>
</feature>
<organism evidence="2 3">
    <name type="scientific">Streptomyces catenulae</name>
    <dbReference type="NCBI Taxonomy" id="66875"/>
    <lineage>
        <taxon>Bacteria</taxon>
        <taxon>Bacillati</taxon>
        <taxon>Actinomycetota</taxon>
        <taxon>Actinomycetes</taxon>
        <taxon>Kitasatosporales</taxon>
        <taxon>Streptomycetaceae</taxon>
        <taxon>Streptomyces</taxon>
    </lineage>
</organism>
<accession>A0ABV2Z2E3</accession>
<dbReference type="EMBL" id="JBEZVI010000015">
    <property type="protein sequence ID" value="MEU3712175.1"/>
    <property type="molecule type" value="Genomic_DNA"/>
</dbReference>
<feature type="region of interest" description="Disordered" evidence="1">
    <location>
        <begin position="1"/>
        <end position="20"/>
    </location>
</feature>
<evidence type="ECO:0000313" key="3">
    <source>
        <dbReference type="Proteomes" id="UP001550853"/>
    </source>
</evidence>
<evidence type="ECO:0000313" key="2">
    <source>
        <dbReference type="EMBL" id="MEU3712175.1"/>
    </source>
</evidence>
<name>A0ABV2Z2E3_9ACTN</name>
<reference evidence="2 3" key="1">
    <citation type="submission" date="2024-06" db="EMBL/GenBank/DDBJ databases">
        <title>The Natural Products Discovery Center: Release of the First 8490 Sequenced Strains for Exploring Actinobacteria Biosynthetic Diversity.</title>
        <authorList>
            <person name="Kalkreuter E."/>
            <person name="Kautsar S.A."/>
            <person name="Yang D."/>
            <person name="Bader C.D."/>
            <person name="Teijaro C.N."/>
            <person name="Fluegel L."/>
            <person name="Davis C.M."/>
            <person name="Simpson J.R."/>
            <person name="Lauterbach L."/>
            <person name="Steele A.D."/>
            <person name="Gui C."/>
            <person name="Meng S."/>
            <person name="Li G."/>
            <person name="Viehrig K."/>
            <person name="Ye F."/>
            <person name="Su P."/>
            <person name="Kiefer A.F."/>
            <person name="Nichols A."/>
            <person name="Cepeda A.J."/>
            <person name="Yan W."/>
            <person name="Fan B."/>
            <person name="Jiang Y."/>
            <person name="Adhikari A."/>
            <person name="Zheng C.-J."/>
            <person name="Schuster L."/>
            <person name="Cowan T.M."/>
            <person name="Smanski M.J."/>
            <person name="Chevrette M.G."/>
            <person name="De Carvalho L.P.S."/>
            <person name="Shen B."/>
        </authorList>
    </citation>
    <scope>NUCLEOTIDE SEQUENCE [LARGE SCALE GENOMIC DNA]</scope>
    <source>
        <strain evidence="2 3">NPDC033039</strain>
    </source>
</reference>